<reference evidence="1" key="1">
    <citation type="submission" date="2020-11" db="EMBL/GenBank/DDBJ databases">
        <authorList>
            <person name="Tran Van P."/>
        </authorList>
    </citation>
    <scope>NUCLEOTIDE SEQUENCE</scope>
</reference>
<dbReference type="EMBL" id="OC007810">
    <property type="protein sequence ID" value="CAD7266854.1"/>
    <property type="molecule type" value="Genomic_DNA"/>
</dbReference>
<dbReference type="GO" id="GO:0003676">
    <property type="term" value="F:nucleic acid binding"/>
    <property type="evidence" value="ECO:0007669"/>
    <property type="project" value="InterPro"/>
</dbReference>
<dbReference type="SUPFAM" id="SSF56672">
    <property type="entry name" value="DNA/RNA polymerases"/>
    <property type="match status" value="1"/>
</dbReference>
<dbReference type="InterPro" id="IPR043502">
    <property type="entry name" value="DNA/RNA_pol_sf"/>
</dbReference>
<dbReference type="GO" id="GO:0042575">
    <property type="term" value="C:DNA polymerase complex"/>
    <property type="evidence" value="ECO:0007669"/>
    <property type="project" value="UniProtKB-ARBA"/>
</dbReference>
<dbReference type="GO" id="GO:0071897">
    <property type="term" value="P:DNA biosynthetic process"/>
    <property type="evidence" value="ECO:0007669"/>
    <property type="project" value="UniProtKB-ARBA"/>
</dbReference>
<dbReference type="PANTHER" id="PTHR37984:SF5">
    <property type="entry name" value="PROTEIN NYNRIN-LIKE"/>
    <property type="match status" value="1"/>
</dbReference>
<accession>A0A7R9G5V4</accession>
<dbReference type="InterPro" id="IPR050951">
    <property type="entry name" value="Retrovirus_Pol_polyprotein"/>
</dbReference>
<sequence length="352" mass="40202">MEAHLLKMYESSRHFECPMTDSELMSMATSQLPYRVQELLALGRRESVQSFREELIGLEQLEVLKWNIRGHNISREAYSQYPGGNHPNHQRVISNSTRPHQVVSIVGGQQRQQGVPKPVKREGIRNAMCTPRDRIHQKIRRVTTTIIYSTGGMEVKTSHEKIKSYLNICVRTRVWMARLGVQVDDKNFRGLGWAQLIWRQTINLSEECLRVGEPGCKNFYEASILLTDDTAYFQRIYPLHKGYEIELESHIRELLKSGIINPFSSPLATPLVCVINKDRSVFSNLCRMYSIKKATAESCLWKVQSYVEEVGTPGAILTDHSTQFTSKRSYNVMAVLGIKATHSSIRHPASNP</sequence>
<proteinExistence type="predicted"/>
<dbReference type="PANTHER" id="PTHR37984">
    <property type="entry name" value="PROTEIN CBG26694"/>
    <property type="match status" value="1"/>
</dbReference>
<dbReference type="InterPro" id="IPR036397">
    <property type="entry name" value="RNaseH_sf"/>
</dbReference>
<name>A0A7R9G5V4_TIMSH</name>
<dbReference type="AlphaFoldDB" id="A0A7R9G5V4"/>
<evidence type="ECO:0008006" key="2">
    <source>
        <dbReference type="Google" id="ProtNLM"/>
    </source>
</evidence>
<gene>
    <name evidence="1" type="ORF">TSIB3V08_LOCUS10868</name>
</gene>
<evidence type="ECO:0000313" key="1">
    <source>
        <dbReference type="EMBL" id="CAD7266854.1"/>
    </source>
</evidence>
<organism evidence="1">
    <name type="scientific">Timema shepardi</name>
    <name type="common">Walking stick</name>
    <dbReference type="NCBI Taxonomy" id="629360"/>
    <lineage>
        <taxon>Eukaryota</taxon>
        <taxon>Metazoa</taxon>
        <taxon>Ecdysozoa</taxon>
        <taxon>Arthropoda</taxon>
        <taxon>Hexapoda</taxon>
        <taxon>Insecta</taxon>
        <taxon>Pterygota</taxon>
        <taxon>Neoptera</taxon>
        <taxon>Polyneoptera</taxon>
        <taxon>Phasmatodea</taxon>
        <taxon>Timematodea</taxon>
        <taxon>Timematoidea</taxon>
        <taxon>Timematidae</taxon>
        <taxon>Timema</taxon>
    </lineage>
</organism>
<dbReference type="InterPro" id="IPR012337">
    <property type="entry name" value="RNaseH-like_sf"/>
</dbReference>
<protein>
    <recommendedName>
        <fullName evidence="2">Integrase catalytic domain-containing protein</fullName>
    </recommendedName>
</protein>
<dbReference type="Gene3D" id="3.30.420.10">
    <property type="entry name" value="Ribonuclease H-like superfamily/Ribonuclease H"/>
    <property type="match status" value="1"/>
</dbReference>
<dbReference type="SUPFAM" id="SSF53098">
    <property type="entry name" value="Ribonuclease H-like"/>
    <property type="match status" value="1"/>
</dbReference>